<keyword evidence="3" id="KW-0813">Transport</keyword>
<evidence type="ECO:0000256" key="4">
    <source>
        <dbReference type="ARBA" id="ARBA00022692"/>
    </source>
</evidence>
<accession>B7PIE1</accession>
<reference evidence="8 10" key="1">
    <citation type="submission" date="2008-03" db="EMBL/GenBank/DDBJ databases">
        <title>Annotation of Ixodes scapularis.</title>
        <authorList>
            <consortium name="Ixodes scapularis Genome Project Consortium"/>
            <person name="Caler E."/>
            <person name="Hannick L.I."/>
            <person name="Bidwell S."/>
            <person name="Joardar V."/>
            <person name="Thiagarajan M."/>
            <person name="Amedeo P."/>
            <person name="Galinsky K.J."/>
            <person name="Schobel S."/>
            <person name="Inman J."/>
            <person name="Hostetler J."/>
            <person name="Miller J."/>
            <person name="Hammond M."/>
            <person name="Megy K."/>
            <person name="Lawson D."/>
            <person name="Kodira C."/>
            <person name="Sutton G."/>
            <person name="Meyer J."/>
            <person name="Hill C.A."/>
            <person name="Birren B."/>
            <person name="Nene V."/>
            <person name="Collins F."/>
            <person name="Alarcon-Chaidez F."/>
            <person name="Wikel S."/>
            <person name="Strausberg R."/>
        </authorList>
    </citation>
    <scope>NUCLEOTIDE SEQUENCE [LARGE SCALE GENOMIC DNA]</scope>
    <source>
        <strain evidence="10">Wikel</strain>
        <strain evidence="8">Wikel colony</strain>
    </source>
</reference>
<dbReference type="Pfam" id="PF00083">
    <property type="entry name" value="Sugar_tr"/>
    <property type="match status" value="1"/>
</dbReference>
<keyword evidence="5 7" id="KW-1133">Transmembrane helix</keyword>
<feature type="transmembrane region" description="Helical" evidence="7">
    <location>
        <begin position="12"/>
        <end position="29"/>
    </location>
</feature>
<keyword evidence="6 7" id="KW-0472">Membrane</keyword>
<dbReference type="InterPro" id="IPR036259">
    <property type="entry name" value="MFS_trans_sf"/>
</dbReference>
<dbReference type="Proteomes" id="UP000001555">
    <property type="component" value="Unassembled WGS sequence"/>
</dbReference>
<reference evidence="9" key="2">
    <citation type="submission" date="2020-05" db="UniProtKB">
        <authorList>
            <consortium name="EnsemblMetazoa"/>
        </authorList>
    </citation>
    <scope>IDENTIFICATION</scope>
    <source>
        <strain evidence="9">wikel</strain>
    </source>
</reference>
<evidence type="ECO:0000313" key="8">
    <source>
        <dbReference type="EMBL" id="EEC06363.1"/>
    </source>
</evidence>
<evidence type="ECO:0000256" key="7">
    <source>
        <dbReference type="SAM" id="Phobius"/>
    </source>
</evidence>
<dbReference type="InterPro" id="IPR005828">
    <property type="entry name" value="MFS_sugar_transport-like"/>
</dbReference>
<dbReference type="PANTHER" id="PTHR48023:SF4">
    <property type="entry name" value="D-XYLOSE-PROTON SYMPORTER-LIKE 2"/>
    <property type="match status" value="1"/>
</dbReference>
<dbReference type="AlphaFoldDB" id="B7PIE1"/>
<dbReference type="VEuPathDB" id="VectorBase:ISCP_028735"/>
<evidence type="ECO:0000256" key="5">
    <source>
        <dbReference type="ARBA" id="ARBA00022989"/>
    </source>
</evidence>
<keyword evidence="4 7" id="KW-0812">Transmembrane</keyword>
<evidence type="ECO:0000313" key="9">
    <source>
        <dbReference type="EnsemblMetazoa" id="ISCW024255-PA"/>
    </source>
</evidence>
<dbReference type="PANTHER" id="PTHR48023">
    <property type="entry name" value="D-XYLOSE-PROTON SYMPORTER-LIKE 2"/>
    <property type="match status" value="1"/>
</dbReference>
<protein>
    <submittedName>
        <fullName evidence="8 9">Facilitated glucose transporter, putative</fullName>
    </submittedName>
</protein>
<sequence>AQRGLLVSLNEVAITVGFLLAYTVNYAFISRPNGCTCPALLQLVGTMFLPQSPHYLMLKGRNDKARKVLQLIHGEEAGVVEMQHMQKSLGQNRCHRVSSLQNQRYRDLVSPSLRGRMLVGMGLVFLQQFTGQTNVVYYAPTLLKHLGFCTNVAATLASVGLGVVK</sequence>
<keyword evidence="8" id="KW-0762">Sugar transport</keyword>
<evidence type="ECO:0000256" key="6">
    <source>
        <dbReference type="ARBA" id="ARBA00023136"/>
    </source>
</evidence>
<dbReference type="InterPro" id="IPR050820">
    <property type="entry name" value="MFS_Sugar_Transporter"/>
</dbReference>
<dbReference type="OrthoDB" id="4142200at2759"/>
<name>B7PIE1_IXOSC</name>
<dbReference type="EMBL" id="DS718327">
    <property type="protein sequence ID" value="EEC06363.1"/>
    <property type="molecule type" value="Genomic_DNA"/>
</dbReference>
<keyword evidence="10" id="KW-1185">Reference proteome</keyword>
<comment type="subcellular location">
    <subcellularLocation>
        <location evidence="1">Membrane</location>
    </subcellularLocation>
</comment>
<dbReference type="SUPFAM" id="SSF103473">
    <property type="entry name" value="MFS general substrate transporter"/>
    <property type="match status" value="1"/>
</dbReference>
<comment type="similarity">
    <text evidence="2">Belongs to the major facilitator superfamily. Sugar transporter (TC 2.A.1.1) family. Glucose transporter subfamily.</text>
</comment>
<dbReference type="PaxDb" id="6945-B7PIE1"/>
<evidence type="ECO:0000256" key="1">
    <source>
        <dbReference type="ARBA" id="ARBA00004370"/>
    </source>
</evidence>
<organism>
    <name type="scientific">Ixodes scapularis</name>
    <name type="common">Black-legged tick</name>
    <name type="synonym">Deer tick</name>
    <dbReference type="NCBI Taxonomy" id="6945"/>
    <lineage>
        <taxon>Eukaryota</taxon>
        <taxon>Metazoa</taxon>
        <taxon>Ecdysozoa</taxon>
        <taxon>Arthropoda</taxon>
        <taxon>Chelicerata</taxon>
        <taxon>Arachnida</taxon>
        <taxon>Acari</taxon>
        <taxon>Parasitiformes</taxon>
        <taxon>Ixodida</taxon>
        <taxon>Ixodoidea</taxon>
        <taxon>Ixodidae</taxon>
        <taxon>Ixodinae</taxon>
        <taxon>Ixodes</taxon>
    </lineage>
</organism>
<evidence type="ECO:0000256" key="3">
    <source>
        <dbReference type="ARBA" id="ARBA00022448"/>
    </source>
</evidence>
<feature type="non-terminal residue" evidence="8">
    <location>
        <position position="165"/>
    </location>
</feature>
<dbReference type="VEuPathDB" id="VectorBase:ISCI024255"/>
<proteinExistence type="inferred from homology"/>
<dbReference type="VEuPathDB" id="VectorBase:ISCW024255"/>
<dbReference type="HOGENOM" id="CLU_1614976_0_0_1"/>
<dbReference type="EnsemblMetazoa" id="ISCW024255-RA">
    <property type="protein sequence ID" value="ISCW024255-PA"/>
    <property type="gene ID" value="ISCW024255"/>
</dbReference>
<dbReference type="EMBL" id="ABJB010592133">
    <property type="status" value="NOT_ANNOTATED_CDS"/>
    <property type="molecule type" value="Genomic_DNA"/>
</dbReference>
<dbReference type="EMBL" id="ABJB011050843">
    <property type="status" value="NOT_ANNOTATED_CDS"/>
    <property type="molecule type" value="Genomic_DNA"/>
</dbReference>
<dbReference type="Gene3D" id="1.20.1250.20">
    <property type="entry name" value="MFS general substrate transporter like domains"/>
    <property type="match status" value="1"/>
</dbReference>
<dbReference type="GO" id="GO:0016020">
    <property type="term" value="C:membrane"/>
    <property type="evidence" value="ECO:0007669"/>
    <property type="project" value="UniProtKB-SubCell"/>
</dbReference>
<dbReference type="GO" id="GO:0022857">
    <property type="term" value="F:transmembrane transporter activity"/>
    <property type="evidence" value="ECO:0007669"/>
    <property type="project" value="InterPro"/>
</dbReference>
<gene>
    <name evidence="8" type="ORF">IscW_ISCW024255</name>
</gene>
<dbReference type="STRING" id="6945.B7PIE1"/>
<evidence type="ECO:0000313" key="10">
    <source>
        <dbReference type="Proteomes" id="UP000001555"/>
    </source>
</evidence>
<evidence type="ECO:0000256" key="2">
    <source>
        <dbReference type="ARBA" id="ARBA00007004"/>
    </source>
</evidence>
<feature type="non-terminal residue" evidence="8">
    <location>
        <position position="1"/>
    </location>
</feature>